<protein>
    <recommendedName>
        <fullName evidence="4">DUF1754-domain-containing protein</fullName>
    </recommendedName>
</protein>
<dbReference type="OrthoDB" id="205403at2759"/>
<evidence type="ECO:0000313" key="2">
    <source>
        <dbReference type="EMBL" id="KEZ39602.1"/>
    </source>
</evidence>
<dbReference type="AlphaFoldDB" id="A0A084FWZ0"/>
<dbReference type="OMA" id="QLSEHHD"/>
<reference evidence="2 3" key="1">
    <citation type="journal article" date="2014" name="Genome Announc.">
        <title>Draft genome sequence of the pathogenic fungus Scedosporium apiospermum.</title>
        <authorList>
            <person name="Vandeputte P."/>
            <person name="Ghamrawi S."/>
            <person name="Rechenmann M."/>
            <person name="Iltis A."/>
            <person name="Giraud S."/>
            <person name="Fleury M."/>
            <person name="Thornton C."/>
            <person name="Delhaes L."/>
            <person name="Meyer W."/>
            <person name="Papon N."/>
            <person name="Bouchara J.P."/>
        </authorList>
    </citation>
    <scope>NUCLEOTIDE SEQUENCE [LARGE SCALE GENOMIC DNA]</scope>
    <source>
        <strain evidence="2 3">IHEM 14462</strain>
    </source>
</reference>
<feature type="compositionally biased region" description="Basic and acidic residues" evidence="1">
    <location>
        <begin position="51"/>
        <end position="62"/>
    </location>
</feature>
<gene>
    <name evidence="2" type="ORF">SAPIO_CDS9518</name>
</gene>
<feature type="region of interest" description="Disordered" evidence="1">
    <location>
        <begin position="20"/>
        <end position="92"/>
    </location>
</feature>
<accession>A0A084FWZ0</accession>
<dbReference type="Pfam" id="PF08555">
    <property type="entry name" value="FAM32A"/>
    <property type="match status" value="1"/>
</dbReference>
<dbReference type="PANTHER" id="PTHR13282">
    <property type="entry name" value="PROTEIN FAM32A"/>
    <property type="match status" value="1"/>
</dbReference>
<dbReference type="InterPro" id="IPR013865">
    <property type="entry name" value="FAM32A"/>
</dbReference>
<evidence type="ECO:0000313" key="3">
    <source>
        <dbReference type="Proteomes" id="UP000028545"/>
    </source>
</evidence>
<dbReference type="EMBL" id="JOWA01000143">
    <property type="protein sequence ID" value="KEZ39602.1"/>
    <property type="molecule type" value="Genomic_DNA"/>
</dbReference>
<dbReference type="GeneID" id="27728590"/>
<dbReference type="VEuPathDB" id="FungiDB:SAPIO_CDS9518"/>
<name>A0A084FWZ0_PSEDA</name>
<comment type="caution">
    <text evidence="2">The sequence shown here is derived from an EMBL/GenBank/DDBJ whole genome shotgun (WGS) entry which is preliminary data.</text>
</comment>
<evidence type="ECO:0008006" key="4">
    <source>
        <dbReference type="Google" id="ProtNLM"/>
    </source>
</evidence>
<dbReference type="GO" id="GO:0005730">
    <property type="term" value="C:nucleolus"/>
    <property type="evidence" value="ECO:0007669"/>
    <property type="project" value="TreeGrafter"/>
</dbReference>
<dbReference type="HOGENOM" id="CLU_098435_1_0_1"/>
<evidence type="ECO:0000256" key="1">
    <source>
        <dbReference type="SAM" id="MobiDB-lite"/>
    </source>
</evidence>
<dbReference type="RefSeq" id="XP_016639401.1">
    <property type="nucleotide sequence ID" value="XM_016790891.1"/>
</dbReference>
<organism evidence="2 3">
    <name type="scientific">Pseudallescheria apiosperma</name>
    <name type="common">Scedosporium apiospermum</name>
    <dbReference type="NCBI Taxonomy" id="563466"/>
    <lineage>
        <taxon>Eukaryota</taxon>
        <taxon>Fungi</taxon>
        <taxon>Dikarya</taxon>
        <taxon>Ascomycota</taxon>
        <taxon>Pezizomycotina</taxon>
        <taxon>Sordariomycetes</taxon>
        <taxon>Hypocreomycetidae</taxon>
        <taxon>Microascales</taxon>
        <taxon>Microascaceae</taxon>
        <taxon>Scedosporium</taxon>
    </lineage>
</organism>
<keyword evidence="3" id="KW-1185">Reference proteome</keyword>
<dbReference type="KEGG" id="sapo:SAPIO_CDS9518"/>
<dbReference type="Proteomes" id="UP000028545">
    <property type="component" value="Unassembled WGS sequence"/>
</dbReference>
<sequence>MPLDDYAAVGGGGALRLKGAKVTKPKKKKKKDKADLEKALSEAGGESLALVKKDSGDEVIEKKSKKSRKEKNDEEDDEEAVPVARKTEAQRKLDEVRRKRFLELAENPDARPELLKTHKERVEELNSFLSKLSEHNDMPKIGPG</sequence>
<feature type="compositionally biased region" description="Basic residues" evidence="1">
    <location>
        <begin position="20"/>
        <end position="31"/>
    </location>
</feature>
<dbReference type="PANTHER" id="PTHR13282:SF6">
    <property type="entry name" value="PROTEIN FAM32A"/>
    <property type="match status" value="1"/>
</dbReference>
<proteinExistence type="predicted"/>